<dbReference type="EMBL" id="PNBA02000017">
    <property type="protein sequence ID" value="KAG6394620.1"/>
    <property type="molecule type" value="Genomic_DNA"/>
</dbReference>
<feature type="region of interest" description="Disordered" evidence="1">
    <location>
        <begin position="111"/>
        <end position="144"/>
    </location>
</feature>
<keyword evidence="3" id="KW-1185">Reference proteome</keyword>
<proteinExistence type="predicted"/>
<reference evidence="2" key="2">
    <citation type="submission" date="2020-08" db="EMBL/GenBank/DDBJ databases">
        <title>Plant Genome Project.</title>
        <authorList>
            <person name="Zhang R.-G."/>
        </authorList>
    </citation>
    <scope>NUCLEOTIDE SEQUENCE</scope>
    <source>
        <strain evidence="2">Huo1</strain>
        <tissue evidence="2">Leaf</tissue>
    </source>
</reference>
<protein>
    <submittedName>
        <fullName evidence="2">Uncharacterized protein</fullName>
    </submittedName>
</protein>
<evidence type="ECO:0000256" key="1">
    <source>
        <dbReference type="SAM" id="MobiDB-lite"/>
    </source>
</evidence>
<evidence type="ECO:0000313" key="2">
    <source>
        <dbReference type="EMBL" id="KAG6394620.1"/>
    </source>
</evidence>
<sequence>MILIRFNPCIPRQGWKIREQSMQWKSWTSTHQRRSSRHRRERSGRIGRAASAGRRITWPTSPLVGSEAEPSTPFIAGLEPLSSAAAPLNAQALAFEHILASIARVEARLDAEGRQPASAPPRSRPDPDPPYDATAGWRRGAMDQRPVYTTTVTTSTQPLLGFAGPSTNQGPQRVEDTGTEHAMEELDVDTSAKIVQAPERTIGKDRPRRLRRPPDHLADFATSRK</sequence>
<dbReference type="AlphaFoldDB" id="A0A8X8WG54"/>
<feature type="region of interest" description="Disordered" evidence="1">
    <location>
        <begin position="26"/>
        <end position="68"/>
    </location>
</feature>
<feature type="compositionally biased region" description="Basic residues" evidence="1">
    <location>
        <begin position="31"/>
        <end position="42"/>
    </location>
</feature>
<organism evidence="2">
    <name type="scientific">Salvia splendens</name>
    <name type="common">Scarlet sage</name>
    <dbReference type="NCBI Taxonomy" id="180675"/>
    <lineage>
        <taxon>Eukaryota</taxon>
        <taxon>Viridiplantae</taxon>
        <taxon>Streptophyta</taxon>
        <taxon>Embryophyta</taxon>
        <taxon>Tracheophyta</taxon>
        <taxon>Spermatophyta</taxon>
        <taxon>Magnoliopsida</taxon>
        <taxon>eudicotyledons</taxon>
        <taxon>Gunneridae</taxon>
        <taxon>Pentapetalae</taxon>
        <taxon>asterids</taxon>
        <taxon>lamiids</taxon>
        <taxon>Lamiales</taxon>
        <taxon>Lamiaceae</taxon>
        <taxon>Nepetoideae</taxon>
        <taxon>Mentheae</taxon>
        <taxon>Salviinae</taxon>
        <taxon>Salvia</taxon>
        <taxon>Salvia subgen. Calosphace</taxon>
        <taxon>core Calosphace</taxon>
    </lineage>
</organism>
<name>A0A8X8WG54_SALSN</name>
<evidence type="ECO:0000313" key="3">
    <source>
        <dbReference type="Proteomes" id="UP000298416"/>
    </source>
</evidence>
<feature type="region of interest" description="Disordered" evidence="1">
    <location>
        <begin position="157"/>
        <end position="178"/>
    </location>
</feature>
<feature type="compositionally biased region" description="Low complexity" evidence="1">
    <location>
        <begin position="46"/>
        <end position="55"/>
    </location>
</feature>
<accession>A0A8X8WG54</accession>
<reference evidence="2" key="1">
    <citation type="submission" date="2018-01" db="EMBL/GenBank/DDBJ databases">
        <authorList>
            <person name="Mao J.F."/>
        </authorList>
    </citation>
    <scope>NUCLEOTIDE SEQUENCE</scope>
    <source>
        <strain evidence="2">Huo1</strain>
        <tissue evidence="2">Leaf</tissue>
    </source>
</reference>
<feature type="region of interest" description="Disordered" evidence="1">
    <location>
        <begin position="195"/>
        <end position="225"/>
    </location>
</feature>
<gene>
    <name evidence="2" type="ORF">SASPL_145209</name>
</gene>
<dbReference type="Proteomes" id="UP000298416">
    <property type="component" value="Unassembled WGS sequence"/>
</dbReference>
<comment type="caution">
    <text evidence="2">The sequence shown here is derived from an EMBL/GenBank/DDBJ whole genome shotgun (WGS) entry which is preliminary data.</text>
</comment>